<feature type="domain" description="PI-PLC Y-box" evidence="4">
    <location>
        <begin position="37"/>
        <end position="127"/>
    </location>
</feature>
<keyword evidence="1" id="KW-0442">Lipid degradation</keyword>
<keyword evidence="6" id="KW-1185">Reference proteome</keyword>
<evidence type="ECO:0000313" key="5">
    <source>
        <dbReference type="EMBL" id="KAL3309531.1"/>
    </source>
</evidence>
<evidence type="ECO:0000256" key="1">
    <source>
        <dbReference type="RuleBase" id="RU361133"/>
    </source>
</evidence>
<dbReference type="GO" id="GO:0004435">
    <property type="term" value="F:phosphatidylinositol-4,5-bisphosphate phospholipase C activity"/>
    <property type="evidence" value="ECO:0007669"/>
    <property type="project" value="UniProtKB-EC"/>
</dbReference>
<evidence type="ECO:0000313" key="6">
    <source>
        <dbReference type="Proteomes" id="UP001626550"/>
    </source>
</evidence>
<name>A0ABD2PUT1_9PLAT</name>
<dbReference type="SUPFAM" id="SSF49562">
    <property type="entry name" value="C2 domain (Calcium/lipid-binding domain, CaLB)"/>
    <property type="match status" value="1"/>
</dbReference>
<dbReference type="AlphaFoldDB" id="A0ABD2PUT1"/>
<dbReference type="Gene3D" id="3.20.20.190">
    <property type="entry name" value="Phosphatidylinositol (PI) phosphodiesterase"/>
    <property type="match status" value="1"/>
</dbReference>
<dbReference type="GO" id="GO:0016042">
    <property type="term" value="P:lipid catabolic process"/>
    <property type="evidence" value="ECO:0007669"/>
    <property type="project" value="UniProtKB-KW"/>
</dbReference>
<dbReference type="InterPro" id="IPR000008">
    <property type="entry name" value="C2_dom"/>
</dbReference>
<dbReference type="InterPro" id="IPR035892">
    <property type="entry name" value="C2_domain_sf"/>
</dbReference>
<dbReference type="EC" id="3.1.4.11" evidence="1"/>
<evidence type="ECO:0000259" key="4">
    <source>
        <dbReference type="PROSITE" id="PS50008"/>
    </source>
</evidence>
<dbReference type="PANTHER" id="PTHR10336">
    <property type="entry name" value="PHOSPHOINOSITIDE-SPECIFIC PHOSPHOLIPASE C FAMILY PROTEIN"/>
    <property type="match status" value="1"/>
</dbReference>
<dbReference type="Gene3D" id="2.60.40.150">
    <property type="entry name" value="C2 domain"/>
    <property type="match status" value="1"/>
</dbReference>
<accession>A0ABD2PUT1</accession>
<dbReference type="Pfam" id="PF00168">
    <property type="entry name" value="C2"/>
    <property type="match status" value="1"/>
</dbReference>
<dbReference type="SMART" id="SM00149">
    <property type="entry name" value="PLCYc"/>
    <property type="match status" value="1"/>
</dbReference>
<organism evidence="5 6">
    <name type="scientific">Cichlidogyrus casuarinus</name>
    <dbReference type="NCBI Taxonomy" id="1844966"/>
    <lineage>
        <taxon>Eukaryota</taxon>
        <taxon>Metazoa</taxon>
        <taxon>Spiralia</taxon>
        <taxon>Lophotrochozoa</taxon>
        <taxon>Platyhelminthes</taxon>
        <taxon>Monogenea</taxon>
        <taxon>Monopisthocotylea</taxon>
        <taxon>Dactylogyridea</taxon>
        <taxon>Ancyrocephalidae</taxon>
        <taxon>Cichlidogyrus</taxon>
    </lineage>
</organism>
<feature type="region of interest" description="Disordered" evidence="2">
    <location>
        <begin position="423"/>
        <end position="445"/>
    </location>
</feature>
<dbReference type="PROSITE" id="PS50008">
    <property type="entry name" value="PIPLC_Y_DOMAIN"/>
    <property type="match status" value="1"/>
</dbReference>
<dbReference type="SMART" id="SM00239">
    <property type="entry name" value="C2"/>
    <property type="match status" value="1"/>
</dbReference>
<dbReference type="CDD" id="cd00275">
    <property type="entry name" value="C2_PLC_like"/>
    <property type="match status" value="1"/>
</dbReference>
<dbReference type="EMBL" id="JBJKFK010003809">
    <property type="protein sequence ID" value="KAL3309531.1"/>
    <property type="molecule type" value="Genomic_DNA"/>
</dbReference>
<sequence length="699" mass="77945">MLQVGMHKTPKKSFMNEAVRKKSVVEELREAELHPLHVASMSEMVSMRLVSENSAELVKTSKERLMRVYPSPARTDSSNQNPFDVWSWGGQLAPLNYQSVGLVMDLVTGFFARNGACGYVLKPLVYREPLSFFDPGRFQPDTSLPDTLPQILRLRVISAQQLPKPRGSAVKGDIVEPYVVLEVFGIPVDCAEERTKTLKGISVSGPGAVFDETFEFHVQLGSLAVVRFLILDDEGIGDDFIGQSCVPFDCLRPGYRHIRLRNDLGEPIPLATLFVHVSIQTGGQAAEMSRPGRVMSKLRTRYKHRPQLRKVYCPDLQMKLKTTGQQLLSDCYDTRTAVYSAFDTFRNHCGENPGTQSMLQCLRALVAKLISTTGSSEALAWPIKMRIRTEDALPHLEWCPPSLDALNDDADLRSLSYRSRSQSSRLQNSARTDDAGSLDSVSISNWTPDPPSSGFGLTRRLSMLSLTSAISNSSMNLALTPAARMDRLKRVILEFENFVEAAKTVIKRGPYMRDKLLELKREACASFYGQKSTPCKSGDGFMTRWKTNTQELAVGGGRKLGRSASLKEPQQSDNFAWNMRLISGQIQLLDACMHEVNTWLVQAREAGHATGLLGQVVKTLEPQSPPEVEFVPRRKESVLKVVPCRKNSILKQTVEEKPSAVSSKHMLAYETTARARQSATNDSHNRTIAYSPLQRHNII</sequence>
<keyword evidence="1" id="KW-0378">Hydrolase</keyword>
<dbReference type="InterPro" id="IPR001711">
    <property type="entry name" value="PLipase_C_Pinositol-sp_Y"/>
</dbReference>
<dbReference type="Proteomes" id="UP001626550">
    <property type="component" value="Unassembled WGS sequence"/>
</dbReference>
<dbReference type="InterPro" id="IPR001192">
    <property type="entry name" value="PI-PLC_fam"/>
</dbReference>
<comment type="catalytic activity">
    <reaction evidence="1">
        <text>a 1,2-diacyl-sn-glycero-3-phospho-(1D-myo-inositol-4,5-bisphosphate) + H2O = 1D-myo-inositol 1,4,5-trisphosphate + a 1,2-diacyl-sn-glycerol + H(+)</text>
        <dbReference type="Rhea" id="RHEA:33179"/>
        <dbReference type="ChEBI" id="CHEBI:15377"/>
        <dbReference type="ChEBI" id="CHEBI:15378"/>
        <dbReference type="ChEBI" id="CHEBI:17815"/>
        <dbReference type="ChEBI" id="CHEBI:58456"/>
        <dbReference type="ChEBI" id="CHEBI:203600"/>
        <dbReference type="EC" id="3.1.4.11"/>
    </reaction>
</comment>
<dbReference type="PANTHER" id="PTHR10336:SF196">
    <property type="entry name" value="PHOSPHOINOSITIDE PHOSPHOLIPASE C"/>
    <property type="match status" value="1"/>
</dbReference>
<dbReference type="PRINTS" id="PR00390">
    <property type="entry name" value="PHPHLIPASEC"/>
</dbReference>
<dbReference type="InterPro" id="IPR017946">
    <property type="entry name" value="PLC-like_Pdiesterase_TIM-brl"/>
</dbReference>
<keyword evidence="1" id="KW-0443">Lipid metabolism</keyword>
<protein>
    <recommendedName>
        <fullName evidence="1">Phosphoinositide phospholipase C</fullName>
        <ecNumber evidence="1">3.1.4.11</ecNumber>
    </recommendedName>
</protein>
<dbReference type="SUPFAM" id="SSF51695">
    <property type="entry name" value="PLC-like phosphodiesterases"/>
    <property type="match status" value="1"/>
</dbReference>
<gene>
    <name evidence="5" type="primary">PLCL2_1</name>
    <name evidence="5" type="ORF">Ciccas_011920</name>
</gene>
<feature type="domain" description="C2" evidence="3">
    <location>
        <begin position="134"/>
        <end position="262"/>
    </location>
</feature>
<dbReference type="Pfam" id="PF00387">
    <property type="entry name" value="PI-PLC-Y"/>
    <property type="match status" value="1"/>
</dbReference>
<evidence type="ECO:0000259" key="3">
    <source>
        <dbReference type="PROSITE" id="PS50004"/>
    </source>
</evidence>
<proteinExistence type="predicted"/>
<dbReference type="PROSITE" id="PS50004">
    <property type="entry name" value="C2"/>
    <property type="match status" value="1"/>
</dbReference>
<comment type="caution">
    <text evidence="5">The sequence shown here is derived from an EMBL/GenBank/DDBJ whole genome shotgun (WGS) entry which is preliminary data.</text>
</comment>
<evidence type="ECO:0000256" key="2">
    <source>
        <dbReference type="SAM" id="MobiDB-lite"/>
    </source>
</evidence>
<reference evidence="5 6" key="1">
    <citation type="submission" date="2024-11" db="EMBL/GenBank/DDBJ databases">
        <title>Adaptive evolution of stress response genes in parasites aligns with host niche diversity.</title>
        <authorList>
            <person name="Hahn C."/>
            <person name="Resl P."/>
        </authorList>
    </citation>
    <scope>NUCLEOTIDE SEQUENCE [LARGE SCALE GENOMIC DNA]</scope>
    <source>
        <strain evidence="5">EGGRZ-B1_66</strain>
        <tissue evidence="5">Body</tissue>
    </source>
</reference>